<feature type="compositionally biased region" description="Gly residues" evidence="1">
    <location>
        <begin position="112"/>
        <end position="127"/>
    </location>
</feature>
<evidence type="ECO:0000313" key="3">
    <source>
        <dbReference type="EMBL" id="SJZ96383.1"/>
    </source>
</evidence>
<keyword evidence="2" id="KW-0732">Signal</keyword>
<organism evidence="3 4">
    <name type="scientific">Sediminibacterium ginsengisoli</name>
    <dbReference type="NCBI Taxonomy" id="413434"/>
    <lineage>
        <taxon>Bacteria</taxon>
        <taxon>Pseudomonadati</taxon>
        <taxon>Bacteroidota</taxon>
        <taxon>Chitinophagia</taxon>
        <taxon>Chitinophagales</taxon>
        <taxon>Chitinophagaceae</taxon>
        <taxon>Sediminibacterium</taxon>
    </lineage>
</organism>
<dbReference type="OrthoDB" id="798005at2"/>
<feature type="signal peptide" evidence="2">
    <location>
        <begin position="1"/>
        <end position="21"/>
    </location>
</feature>
<dbReference type="EMBL" id="FUWH01000007">
    <property type="protein sequence ID" value="SJZ96383.1"/>
    <property type="molecule type" value="Genomic_DNA"/>
</dbReference>
<reference evidence="3 4" key="1">
    <citation type="submission" date="2017-02" db="EMBL/GenBank/DDBJ databases">
        <authorList>
            <person name="Peterson S.W."/>
        </authorList>
    </citation>
    <scope>NUCLEOTIDE SEQUENCE [LARGE SCALE GENOMIC DNA]</scope>
    <source>
        <strain evidence="3 4">DSM 22335</strain>
    </source>
</reference>
<dbReference type="Proteomes" id="UP000190888">
    <property type="component" value="Unassembled WGS sequence"/>
</dbReference>
<feature type="chain" id="PRO_5013092075" description="LTXXQ motif family protein" evidence="2">
    <location>
        <begin position="22"/>
        <end position="127"/>
    </location>
</feature>
<evidence type="ECO:0000313" key="4">
    <source>
        <dbReference type="Proteomes" id="UP000190888"/>
    </source>
</evidence>
<gene>
    <name evidence="3" type="ORF">SAMN04488132_10726</name>
</gene>
<dbReference type="RefSeq" id="WP_078831808.1">
    <property type="nucleotide sequence ID" value="NZ_FUWH01000007.1"/>
</dbReference>
<name>A0A1T4PY16_9BACT</name>
<feature type="region of interest" description="Disordered" evidence="1">
    <location>
        <begin position="108"/>
        <end position="127"/>
    </location>
</feature>
<dbReference type="AlphaFoldDB" id="A0A1T4PY16"/>
<sequence length="127" mass="13383">MKKVIALFAIVIGCSATTVMAQGGGGQQDPAARLAAQKQRYKDMGLNDVQVDSVIAISNDMRPKMMALRDASEADRPAKMKEITDERNKRLEKALPADLAKKVIEAMSMQRGPGGGGRPGGGGGGKK</sequence>
<keyword evidence="4" id="KW-1185">Reference proteome</keyword>
<accession>A0A1T4PY16</accession>
<evidence type="ECO:0008006" key="5">
    <source>
        <dbReference type="Google" id="ProtNLM"/>
    </source>
</evidence>
<evidence type="ECO:0000256" key="2">
    <source>
        <dbReference type="SAM" id="SignalP"/>
    </source>
</evidence>
<protein>
    <recommendedName>
        <fullName evidence="5">LTXXQ motif family protein</fullName>
    </recommendedName>
</protein>
<proteinExistence type="predicted"/>
<evidence type="ECO:0000256" key="1">
    <source>
        <dbReference type="SAM" id="MobiDB-lite"/>
    </source>
</evidence>